<evidence type="ECO:0000313" key="1">
    <source>
        <dbReference type="EMBL" id="AGP36382.1"/>
    </source>
</evidence>
<dbReference type="EMBL" id="CP003969">
    <property type="protein sequence ID" value="AGP36382.1"/>
    <property type="molecule type" value="Genomic_DNA"/>
</dbReference>
<dbReference type="STRING" id="1254432.SCE1572_18925"/>
<evidence type="ECO:0000313" key="2">
    <source>
        <dbReference type="Proteomes" id="UP000014803"/>
    </source>
</evidence>
<dbReference type="Proteomes" id="UP000014803">
    <property type="component" value="Chromosome"/>
</dbReference>
<dbReference type="HOGENOM" id="CLU_2182237_0_0_7"/>
<name>S4XT80_SORCE</name>
<proteinExistence type="predicted"/>
<dbReference type="KEGG" id="scu:SCE1572_18925"/>
<organism evidence="1 2">
    <name type="scientific">Sorangium cellulosum So0157-2</name>
    <dbReference type="NCBI Taxonomy" id="1254432"/>
    <lineage>
        <taxon>Bacteria</taxon>
        <taxon>Pseudomonadati</taxon>
        <taxon>Myxococcota</taxon>
        <taxon>Polyangia</taxon>
        <taxon>Polyangiales</taxon>
        <taxon>Polyangiaceae</taxon>
        <taxon>Sorangium</taxon>
    </lineage>
</organism>
<reference evidence="1 2" key="1">
    <citation type="journal article" date="2013" name="Sci. Rep.">
        <title>Extraordinary expansion of a Sorangium cellulosum genome from an alkaline milieu.</title>
        <authorList>
            <person name="Han K."/>
            <person name="Li Z.F."/>
            <person name="Peng R."/>
            <person name="Zhu L.P."/>
            <person name="Zhou T."/>
            <person name="Wang L.G."/>
            <person name="Li S.G."/>
            <person name="Zhang X.B."/>
            <person name="Hu W."/>
            <person name="Wu Z.H."/>
            <person name="Qin N."/>
            <person name="Li Y.Z."/>
        </authorList>
    </citation>
    <scope>NUCLEOTIDE SEQUENCE [LARGE SCALE GENOMIC DNA]</scope>
    <source>
        <strain evidence="1 2">So0157-2</strain>
    </source>
</reference>
<accession>S4XT80</accession>
<protein>
    <submittedName>
        <fullName evidence="1">Uncharacterized protein</fullName>
    </submittedName>
</protein>
<dbReference type="AlphaFoldDB" id="S4XT80"/>
<sequence>MGLDRRSRLRAQVFVELLRAALQPEGGGTVAAARDLARQAEALLGDTAEDHVSRVLAVAAHRELARRLASAGAGDARSVAQRAAALAEPLGNLGVPAWDALLTAAARSL</sequence>
<gene>
    <name evidence="1" type="ORF">SCE1572_18925</name>
</gene>
<dbReference type="PATRIC" id="fig|1254432.3.peg.4282"/>